<gene>
    <name evidence="1" type="ORF">JCM21531_1958</name>
</gene>
<sequence length="87" mass="10244">MGESTIEEGGVWVISEPSDSDKFDVIYELNSIGRKLADRNNNTLTLVLIGYALQEKIEEIKRFSYDYILYAENKMFEYYDLETMRTR</sequence>
<dbReference type="InterPro" id="IPR014729">
    <property type="entry name" value="Rossmann-like_a/b/a_fold"/>
</dbReference>
<evidence type="ECO:0000313" key="1">
    <source>
        <dbReference type="EMBL" id="GAE88511.1"/>
    </source>
</evidence>
<accession>W4V5Q4</accession>
<evidence type="ECO:0000313" key="2">
    <source>
        <dbReference type="Proteomes" id="UP000019109"/>
    </source>
</evidence>
<dbReference type="STRING" id="1294263.JCM21531_1958"/>
<comment type="caution">
    <text evidence="1">The sequence shown here is derived from an EMBL/GenBank/DDBJ whole genome shotgun (WGS) entry which is preliminary data.</text>
</comment>
<protein>
    <submittedName>
        <fullName evidence="1">Uncharacterized protein</fullName>
    </submittedName>
</protein>
<name>W4V5Q4_9FIRM</name>
<dbReference type="SUPFAM" id="SSF52402">
    <property type="entry name" value="Adenine nucleotide alpha hydrolases-like"/>
    <property type="match status" value="1"/>
</dbReference>
<dbReference type="EMBL" id="BAVR01000019">
    <property type="protein sequence ID" value="GAE88511.1"/>
    <property type="molecule type" value="Genomic_DNA"/>
</dbReference>
<keyword evidence="2" id="KW-1185">Reference proteome</keyword>
<reference evidence="1" key="1">
    <citation type="journal article" date="2014" name="Genome Announc.">
        <title>Draft Genome Sequence of Clostridium straminisolvens Strain JCM 21531T, Isolated from a Cellulose-Degrading Bacterial Community.</title>
        <authorList>
            <person name="Yuki M."/>
            <person name="Oshima K."/>
            <person name="Suda W."/>
            <person name="Sakamoto M."/>
            <person name="Kitamura K."/>
            <person name="Iida T."/>
            <person name="Hattori M."/>
            <person name="Ohkuma M."/>
        </authorList>
    </citation>
    <scope>NUCLEOTIDE SEQUENCE [LARGE SCALE GENOMIC DNA]</scope>
    <source>
        <strain evidence="1">JCM 21531</strain>
    </source>
</reference>
<dbReference type="RefSeq" id="WP_054847035.1">
    <property type="nucleotide sequence ID" value="NZ_BAVR01000019.1"/>
</dbReference>
<dbReference type="Proteomes" id="UP000019109">
    <property type="component" value="Unassembled WGS sequence"/>
</dbReference>
<proteinExistence type="predicted"/>
<organism evidence="1 2">
    <name type="scientific">Acetivibrio straminisolvens JCM 21531</name>
    <dbReference type="NCBI Taxonomy" id="1294263"/>
    <lineage>
        <taxon>Bacteria</taxon>
        <taxon>Bacillati</taxon>
        <taxon>Bacillota</taxon>
        <taxon>Clostridia</taxon>
        <taxon>Eubacteriales</taxon>
        <taxon>Oscillospiraceae</taxon>
        <taxon>Acetivibrio</taxon>
    </lineage>
</organism>
<dbReference type="AlphaFoldDB" id="W4V5Q4"/>
<dbReference type="Gene3D" id="3.40.50.620">
    <property type="entry name" value="HUPs"/>
    <property type="match status" value="1"/>
</dbReference>